<evidence type="ECO:0000256" key="1">
    <source>
        <dbReference type="SAM" id="Coils"/>
    </source>
</evidence>
<dbReference type="PIRSF" id="PIRSF015268">
    <property type="entry name" value="Virulence_RhuM"/>
    <property type="match status" value="1"/>
</dbReference>
<evidence type="ECO:0000313" key="2">
    <source>
        <dbReference type="EMBL" id="MBB5913593.1"/>
    </source>
</evidence>
<keyword evidence="1" id="KW-0175">Coiled coil</keyword>
<comment type="caution">
    <text evidence="2">The sequence shown here is derived from an EMBL/GenBank/DDBJ whole genome shotgun (WGS) entry which is preliminary data.</text>
</comment>
<dbReference type="Pfam" id="PF13310">
    <property type="entry name" value="Virulence_RhuM"/>
    <property type="match status" value="1"/>
</dbReference>
<dbReference type="PANTHER" id="PTHR35810:SF1">
    <property type="entry name" value="CYTOPLASMIC PROTEIN"/>
    <property type="match status" value="1"/>
</dbReference>
<dbReference type="InterPro" id="IPR011204">
    <property type="entry name" value="Virulence_RhuM-like"/>
</dbReference>
<sequence>MGNPDDAFDAELARDDLSPSASGEFIVYRTEDGRAEVQLRPVNGTVWLTQSQMAELYSTSVPNINQIIHRILADGEVTEATINSQLMVRREGTRSVKRQVKYYNLDMVLAVGYRVTTLRAVQFRQWATTVLREYLIKGFAMNDARLKDPQGADYFDELLERIRDIRASEKQFYLKVREVFKASSVDYDSSSKVAQNFFATIQNKLLFAVTKHTAAELVIERGDIEKPNMGLTAWKGAVVRKGDVCTAKNYLSQPEIQHLNRLTTMFLDYAEDRAERREQIHMADWVAMTDRFLEFNERDVLRGAGRVSHEDMQRIARQRYDDFDTRRREIEEEQADLAELKAIQDEIERRK</sequence>
<organism evidence="2 3">
    <name type="scientific">Nocardia transvalensis</name>
    <dbReference type="NCBI Taxonomy" id="37333"/>
    <lineage>
        <taxon>Bacteria</taxon>
        <taxon>Bacillati</taxon>
        <taxon>Actinomycetota</taxon>
        <taxon>Actinomycetes</taxon>
        <taxon>Mycobacteriales</taxon>
        <taxon>Nocardiaceae</taxon>
        <taxon>Nocardia</taxon>
    </lineage>
</organism>
<gene>
    <name evidence="2" type="ORF">BJY24_002460</name>
</gene>
<evidence type="ECO:0008006" key="4">
    <source>
        <dbReference type="Google" id="ProtNLM"/>
    </source>
</evidence>
<proteinExistence type="predicted"/>
<dbReference type="RefSeq" id="WP_051160882.1">
    <property type="nucleotide sequence ID" value="NZ_JACHIT010000001.1"/>
</dbReference>
<feature type="coiled-coil region" evidence="1">
    <location>
        <begin position="323"/>
        <end position="350"/>
    </location>
</feature>
<keyword evidence="3" id="KW-1185">Reference proteome</keyword>
<reference evidence="2 3" key="1">
    <citation type="submission" date="2020-08" db="EMBL/GenBank/DDBJ databases">
        <title>Sequencing the genomes of 1000 actinobacteria strains.</title>
        <authorList>
            <person name="Klenk H.-P."/>
        </authorList>
    </citation>
    <scope>NUCLEOTIDE SEQUENCE [LARGE SCALE GENOMIC DNA]</scope>
    <source>
        <strain evidence="2 3">DSM 43582</strain>
    </source>
</reference>
<accession>A0A7W9UHP7</accession>
<dbReference type="Proteomes" id="UP000540412">
    <property type="component" value="Unassembled WGS sequence"/>
</dbReference>
<dbReference type="AlphaFoldDB" id="A0A7W9UHP7"/>
<protein>
    <recommendedName>
        <fullName evidence="4">Virulence RhuM family protein</fullName>
    </recommendedName>
</protein>
<dbReference type="PANTHER" id="PTHR35810">
    <property type="entry name" value="CYTOPLASMIC PROTEIN-RELATED"/>
    <property type="match status" value="1"/>
</dbReference>
<name>A0A7W9UHP7_9NOCA</name>
<dbReference type="EMBL" id="JACHIT010000001">
    <property type="protein sequence ID" value="MBB5913593.1"/>
    <property type="molecule type" value="Genomic_DNA"/>
</dbReference>
<evidence type="ECO:0000313" key="3">
    <source>
        <dbReference type="Proteomes" id="UP000540412"/>
    </source>
</evidence>